<keyword evidence="2" id="KW-1185">Reference proteome</keyword>
<evidence type="ECO:0008006" key="3">
    <source>
        <dbReference type="Google" id="ProtNLM"/>
    </source>
</evidence>
<evidence type="ECO:0000313" key="1">
    <source>
        <dbReference type="EMBL" id="MBI0105490.1"/>
    </source>
</evidence>
<comment type="caution">
    <text evidence="1">The sequence shown here is derived from an EMBL/GenBank/DDBJ whole genome shotgun (WGS) entry which is preliminary data.</text>
</comment>
<accession>A0ABS0QVT9</accession>
<dbReference type="RefSeq" id="WP_198207650.1">
    <property type="nucleotide sequence ID" value="NZ_JACFRB010000001.1"/>
</dbReference>
<name>A0ABS0QVT9_9BIFI</name>
<gene>
    <name evidence="1" type="ORF">H3T91_03130</name>
</gene>
<dbReference type="Proteomes" id="UP000766153">
    <property type="component" value="Unassembled WGS sequence"/>
</dbReference>
<protein>
    <recommendedName>
        <fullName evidence="3">Ribbon-helix-helix protein CopG domain-containing protein</fullName>
    </recommendedName>
</protein>
<sequence length="42" mass="4613">MPKDLDDKASRLTKKGGIPKSAIIRKAVARYVQDTDKQPTTA</sequence>
<dbReference type="EMBL" id="JACFRB010000001">
    <property type="protein sequence ID" value="MBI0105490.1"/>
    <property type="molecule type" value="Genomic_DNA"/>
</dbReference>
<organism evidence="1 2">
    <name type="scientific">Bifidobacterium polysaccharolyticum</name>
    <dbReference type="NCBI Taxonomy" id="2750967"/>
    <lineage>
        <taxon>Bacteria</taxon>
        <taxon>Bacillati</taxon>
        <taxon>Actinomycetota</taxon>
        <taxon>Actinomycetes</taxon>
        <taxon>Bifidobacteriales</taxon>
        <taxon>Bifidobacteriaceae</taxon>
        <taxon>Bifidobacterium</taxon>
    </lineage>
</organism>
<proteinExistence type="predicted"/>
<reference evidence="1 2" key="1">
    <citation type="submission" date="2020-07" db="EMBL/GenBank/DDBJ databases">
        <title>Isolated bacteria genomes of Apis mellifera.</title>
        <authorList>
            <person name="Wu J."/>
            <person name="Zheng H."/>
        </authorList>
    </citation>
    <scope>NUCLEOTIDE SEQUENCE [LARGE SCALE GENOMIC DNA]</scope>
    <source>
        <strain evidence="1 2">B14448H7</strain>
    </source>
</reference>
<evidence type="ECO:0000313" key="2">
    <source>
        <dbReference type="Proteomes" id="UP000766153"/>
    </source>
</evidence>